<dbReference type="PANTHER" id="PTHR42915">
    <property type="entry name" value="HYPOTHETICAL 460 KDA PROTEIN IN FEUA-SIGW INTERGENIC REGION [PRECURSOR]"/>
    <property type="match status" value="1"/>
</dbReference>
<name>A0A5C6X4Q8_9DELT</name>
<dbReference type="Gene3D" id="3.90.1150.140">
    <property type="match status" value="1"/>
</dbReference>
<organism evidence="3 4">
    <name type="scientific">Lujinxingia vulgaris</name>
    <dbReference type="NCBI Taxonomy" id="2600176"/>
    <lineage>
        <taxon>Bacteria</taxon>
        <taxon>Deltaproteobacteria</taxon>
        <taxon>Bradymonadales</taxon>
        <taxon>Lujinxingiaceae</taxon>
        <taxon>Lujinxingia</taxon>
    </lineage>
</organism>
<feature type="domain" description="Peptidoglycan beta-N-acetylmuramidase NamZ N-terminal" evidence="1">
    <location>
        <begin position="31"/>
        <end position="233"/>
    </location>
</feature>
<sequence length="399" mass="44658">MTLSAPVVQTGLDRLLAEPERLNALKGQRLGLLVNPTSITASLDHAIEALRKAGLNIVRLFGPEHGVRAEAQDMEVVEETVDPLSGLPCISLYGHTFESLKPRPEHLEGLDRVICDIQDIGARYYTYVYTIGLMMQACGEASIPVTVLDRPNPINGVDIEGNIVLEGYDSFVGMQPIATRHAMTAGELAHYFNRFTDWRCELEVVELRGWKRTMWFDQTGLPWVMPSPNMPTLDTATVYPGQCLIEGTNLSEARGTTRPFELVGAPYVDAPALKAYLESLKLEGVAYRLVAFRPMFQKHAGQTCRGLQLHITDRRQMRSLTLSYAIIAGVIAQEADGFAWREQAYEFVNDRLAIDLLLGDPEQRRALEDGVDPRELARANRSARAEFESRRNECLLYHD</sequence>
<dbReference type="InterPro" id="IPR048502">
    <property type="entry name" value="NamZ_N"/>
</dbReference>
<dbReference type="Gene3D" id="3.40.50.12170">
    <property type="entry name" value="Uncharacterised protein PF07075, DUF1343"/>
    <property type="match status" value="1"/>
</dbReference>
<dbReference type="PANTHER" id="PTHR42915:SF1">
    <property type="entry name" value="PEPTIDOGLYCAN BETA-N-ACETYLMURAMIDASE NAMZ"/>
    <property type="match status" value="1"/>
</dbReference>
<reference evidence="3 4" key="1">
    <citation type="submission" date="2019-08" db="EMBL/GenBank/DDBJ databases">
        <title>Bradymonadales sp. TMQ2.</title>
        <authorList>
            <person name="Liang Q."/>
        </authorList>
    </citation>
    <scope>NUCLEOTIDE SEQUENCE [LARGE SCALE GENOMIC DNA]</scope>
    <source>
        <strain evidence="3 4">TMQ2</strain>
    </source>
</reference>
<dbReference type="OrthoDB" id="5705574at2"/>
<evidence type="ECO:0000313" key="3">
    <source>
        <dbReference type="EMBL" id="TXD32155.1"/>
    </source>
</evidence>
<dbReference type="InterPro" id="IPR008302">
    <property type="entry name" value="NamZ"/>
</dbReference>
<dbReference type="Pfam" id="PF07075">
    <property type="entry name" value="NamZ_N"/>
    <property type="match status" value="1"/>
</dbReference>
<comment type="caution">
    <text evidence="3">The sequence shown here is derived from an EMBL/GenBank/DDBJ whole genome shotgun (WGS) entry which is preliminary data.</text>
</comment>
<protein>
    <submittedName>
        <fullName evidence="3">DUF1343 domain-containing protein</fullName>
    </submittedName>
</protein>
<dbReference type="InterPro" id="IPR048503">
    <property type="entry name" value="NamZ_C"/>
</dbReference>
<accession>A0A5C6X4Q8</accession>
<dbReference type="PIRSF" id="PIRSF016719">
    <property type="entry name" value="UCP016719"/>
    <property type="match status" value="1"/>
</dbReference>
<feature type="domain" description="Peptidoglycan beta-N-acetylmuramidase NamZ C-terminal" evidence="2">
    <location>
        <begin position="238"/>
        <end position="397"/>
    </location>
</feature>
<evidence type="ECO:0000259" key="2">
    <source>
        <dbReference type="Pfam" id="PF20732"/>
    </source>
</evidence>
<dbReference type="RefSeq" id="WP_146976736.1">
    <property type="nucleotide sequence ID" value="NZ_VOSL01000138.1"/>
</dbReference>
<dbReference type="Proteomes" id="UP000321046">
    <property type="component" value="Unassembled WGS sequence"/>
</dbReference>
<dbReference type="GO" id="GO:0033922">
    <property type="term" value="F:peptidoglycan beta-N-acetylmuramidase activity"/>
    <property type="evidence" value="ECO:0007669"/>
    <property type="project" value="InterPro"/>
</dbReference>
<evidence type="ECO:0000259" key="1">
    <source>
        <dbReference type="Pfam" id="PF07075"/>
    </source>
</evidence>
<dbReference type="Pfam" id="PF20732">
    <property type="entry name" value="NamZ_C"/>
    <property type="match status" value="1"/>
</dbReference>
<evidence type="ECO:0000313" key="4">
    <source>
        <dbReference type="Proteomes" id="UP000321046"/>
    </source>
</evidence>
<dbReference type="AlphaFoldDB" id="A0A5C6X4Q8"/>
<dbReference type="EMBL" id="VOSL01000138">
    <property type="protein sequence ID" value="TXD32155.1"/>
    <property type="molecule type" value="Genomic_DNA"/>
</dbReference>
<proteinExistence type="predicted"/>
<gene>
    <name evidence="3" type="ORF">FRC96_18590</name>
</gene>